<feature type="non-terminal residue" evidence="2">
    <location>
        <position position="1"/>
    </location>
</feature>
<feature type="region of interest" description="Disordered" evidence="1">
    <location>
        <begin position="89"/>
        <end position="127"/>
    </location>
</feature>
<protein>
    <recommendedName>
        <fullName evidence="3">Reverse transcriptase domain-containing protein</fullName>
    </recommendedName>
</protein>
<evidence type="ECO:0000313" key="2">
    <source>
        <dbReference type="EMBL" id="GFB18365.1"/>
    </source>
</evidence>
<organism evidence="2">
    <name type="scientific">Tanacetum cinerariifolium</name>
    <name type="common">Dalmatian daisy</name>
    <name type="synonym">Chrysanthemum cinerariifolium</name>
    <dbReference type="NCBI Taxonomy" id="118510"/>
    <lineage>
        <taxon>Eukaryota</taxon>
        <taxon>Viridiplantae</taxon>
        <taxon>Streptophyta</taxon>
        <taxon>Embryophyta</taxon>
        <taxon>Tracheophyta</taxon>
        <taxon>Spermatophyta</taxon>
        <taxon>Magnoliopsida</taxon>
        <taxon>eudicotyledons</taxon>
        <taxon>Gunneridae</taxon>
        <taxon>Pentapetalae</taxon>
        <taxon>asterids</taxon>
        <taxon>campanulids</taxon>
        <taxon>Asterales</taxon>
        <taxon>Asteraceae</taxon>
        <taxon>Asteroideae</taxon>
        <taxon>Anthemideae</taxon>
        <taxon>Anthemidinae</taxon>
        <taxon>Tanacetum</taxon>
    </lineage>
</organism>
<gene>
    <name evidence="2" type="ORF">Tci_690336</name>
</gene>
<accession>A0A699L2U0</accession>
<proteinExistence type="predicted"/>
<dbReference type="EMBL" id="BKCJ010570185">
    <property type="protein sequence ID" value="GFB18365.1"/>
    <property type="molecule type" value="Genomic_DNA"/>
</dbReference>
<dbReference type="AlphaFoldDB" id="A0A699L2U0"/>
<evidence type="ECO:0008006" key="3">
    <source>
        <dbReference type="Google" id="ProtNLM"/>
    </source>
</evidence>
<sequence length="164" mass="19204">DKDLLKSKDPQRLDNTKDDRLLMSDQLNMMYTNRRAYAHTARLMESEARLSRLRVVDYLRQTLLVEALTLLKILQTHMAALQRWRGPARGLTHPEVPEEPARDADRSRNREDNHDSGTGLRRQAPPTRECTYQDFMKCKPLYFKGTKGVVELTECLKEWKLCFV</sequence>
<name>A0A699L2U0_TANCI</name>
<reference evidence="2" key="1">
    <citation type="journal article" date="2019" name="Sci. Rep.">
        <title>Draft genome of Tanacetum cinerariifolium, the natural source of mosquito coil.</title>
        <authorList>
            <person name="Yamashiro T."/>
            <person name="Shiraishi A."/>
            <person name="Satake H."/>
            <person name="Nakayama K."/>
        </authorList>
    </citation>
    <scope>NUCLEOTIDE SEQUENCE</scope>
</reference>
<evidence type="ECO:0000256" key="1">
    <source>
        <dbReference type="SAM" id="MobiDB-lite"/>
    </source>
</evidence>
<comment type="caution">
    <text evidence="2">The sequence shown here is derived from an EMBL/GenBank/DDBJ whole genome shotgun (WGS) entry which is preliminary data.</text>
</comment>
<feature type="compositionally biased region" description="Basic and acidic residues" evidence="1">
    <location>
        <begin position="95"/>
        <end position="115"/>
    </location>
</feature>